<dbReference type="Gramene" id="Os02t0612600-01">
    <property type="protein sequence ID" value="Os02t0612600-01"/>
    <property type="gene ID" value="Os02g0612600"/>
</dbReference>
<evidence type="ECO:0000313" key="2">
    <source>
        <dbReference type="Proteomes" id="UP000059680"/>
    </source>
</evidence>
<dbReference type="AlphaFoldDB" id="A0A0N7KFN7"/>
<proteinExistence type="predicted"/>
<dbReference type="InParanoid" id="A0A0N7KFN7"/>
<protein>
    <submittedName>
        <fullName evidence="1">Os02g0612600 protein</fullName>
    </submittedName>
</protein>
<sequence length="153" mass="16399">SGAQALAGGRRGAIGKARGVSLLPLRPPYRAVSLVEPEPRGQGSEREWRGRSGRFPRLLSSHRSTLAHHSSLASHCAPLLSHRPLSATPFLLAAARVSFPTRGSSLPAGRRLHLLSRPGEVDEHGDILLIHPTCCSTCGLPPLHLAWPARERG</sequence>
<reference evidence="1 2" key="2">
    <citation type="journal article" date="2013" name="Plant Cell Physiol.">
        <title>Rice Annotation Project Database (RAP-DB): an integrative and interactive database for rice genomics.</title>
        <authorList>
            <person name="Sakai H."/>
            <person name="Lee S.S."/>
            <person name="Tanaka T."/>
            <person name="Numa H."/>
            <person name="Kim J."/>
            <person name="Kawahara Y."/>
            <person name="Wakimoto H."/>
            <person name="Yang C.C."/>
            <person name="Iwamoto M."/>
            <person name="Abe T."/>
            <person name="Yamada Y."/>
            <person name="Muto A."/>
            <person name="Inokuchi H."/>
            <person name="Ikemura T."/>
            <person name="Matsumoto T."/>
            <person name="Sasaki T."/>
            <person name="Itoh T."/>
        </authorList>
    </citation>
    <scope>NUCLEOTIDE SEQUENCE [LARGE SCALE GENOMIC DNA]</scope>
    <source>
        <strain evidence="2">cv. Nipponbare</strain>
    </source>
</reference>
<keyword evidence="2" id="KW-1185">Reference proteome</keyword>
<name>A0A0N7KFN7_ORYSJ</name>
<dbReference type="Proteomes" id="UP000059680">
    <property type="component" value="Chromosome 2"/>
</dbReference>
<accession>A0A0N7KFN7</accession>
<reference evidence="1 2" key="3">
    <citation type="journal article" date="2013" name="Rice">
        <title>Improvement of the Oryza sativa Nipponbare reference genome using next generation sequence and optical map data.</title>
        <authorList>
            <person name="Kawahara Y."/>
            <person name="de la Bastide M."/>
            <person name="Hamilton J.P."/>
            <person name="Kanamori H."/>
            <person name="McCombie W.R."/>
            <person name="Ouyang S."/>
            <person name="Schwartz D.C."/>
            <person name="Tanaka T."/>
            <person name="Wu J."/>
            <person name="Zhou S."/>
            <person name="Childs K.L."/>
            <person name="Davidson R.M."/>
            <person name="Lin H."/>
            <person name="Quesada-Ocampo L."/>
            <person name="Vaillancourt B."/>
            <person name="Sakai H."/>
            <person name="Lee S.S."/>
            <person name="Kim J."/>
            <person name="Numa H."/>
            <person name="Itoh T."/>
            <person name="Buell C.R."/>
            <person name="Matsumoto T."/>
        </authorList>
    </citation>
    <scope>NUCLEOTIDE SEQUENCE [LARGE SCALE GENOMIC DNA]</scope>
    <source>
        <strain evidence="2">cv. Nipponbare</strain>
    </source>
</reference>
<dbReference type="PaxDb" id="39947-A0A0N7KFN7"/>
<feature type="non-terminal residue" evidence="1">
    <location>
        <position position="1"/>
    </location>
</feature>
<dbReference type="EMBL" id="AP014958">
    <property type="protein sequence ID" value="BAS79729.1"/>
    <property type="molecule type" value="Genomic_DNA"/>
</dbReference>
<organism evidence="1 2">
    <name type="scientific">Oryza sativa subsp. japonica</name>
    <name type="common">Rice</name>
    <dbReference type="NCBI Taxonomy" id="39947"/>
    <lineage>
        <taxon>Eukaryota</taxon>
        <taxon>Viridiplantae</taxon>
        <taxon>Streptophyta</taxon>
        <taxon>Embryophyta</taxon>
        <taxon>Tracheophyta</taxon>
        <taxon>Spermatophyta</taxon>
        <taxon>Magnoliopsida</taxon>
        <taxon>Liliopsida</taxon>
        <taxon>Poales</taxon>
        <taxon>Poaceae</taxon>
        <taxon>BOP clade</taxon>
        <taxon>Oryzoideae</taxon>
        <taxon>Oryzeae</taxon>
        <taxon>Oryzinae</taxon>
        <taxon>Oryza</taxon>
        <taxon>Oryza sativa</taxon>
    </lineage>
</organism>
<reference evidence="2" key="1">
    <citation type="journal article" date="2005" name="Nature">
        <title>The map-based sequence of the rice genome.</title>
        <authorList>
            <consortium name="International rice genome sequencing project (IRGSP)"/>
            <person name="Matsumoto T."/>
            <person name="Wu J."/>
            <person name="Kanamori H."/>
            <person name="Katayose Y."/>
            <person name="Fujisawa M."/>
            <person name="Namiki N."/>
            <person name="Mizuno H."/>
            <person name="Yamamoto K."/>
            <person name="Antonio B.A."/>
            <person name="Baba T."/>
            <person name="Sakata K."/>
            <person name="Nagamura Y."/>
            <person name="Aoki H."/>
            <person name="Arikawa K."/>
            <person name="Arita K."/>
            <person name="Bito T."/>
            <person name="Chiden Y."/>
            <person name="Fujitsuka N."/>
            <person name="Fukunaka R."/>
            <person name="Hamada M."/>
            <person name="Harada C."/>
            <person name="Hayashi A."/>
            <person name="Hijishita S."/>
            <person name="Honda M."/>
            <person name="Hosokawa S."/>
            <person name="Ichikawa Y."/>
            <person name="Idonuma A."/>
            <person name="Iijima M."/>
            <person name="Ikeda M."/>
            <person name="Ikeno M."/>
            <person name="Ito K."/>
            <person name="Ito S."/>
            <person name="Ito T."/>
            <person name="Ito Y."/>
            <person name="Ito Y."/>
            <person name="Iwabuchi A."/>
            <person name="Kamiya K."/>
            <person name="Karasawa W."/>
            <person name="Kurita K."/>
            <person name="Katagiri S."/>
            <person name="Kikuta A."/>
            <person name="Kobayashi H."/>
            <person name="Kobayashi N."/>
            <person name="Machita K."/>
            <person name="Maehara T."/>
            <person name="Masukawa M."/>
            <person name="Mizubayashi T."/>
            <person name="Mukai Y."/>
            <person name="Nagasaki H."/>
            <person name="Nagata Y."/>
            <person name="Naito S."/>
            <person name="Nakashima M."/>
            <person name="Nakama Y."/>
            <person name="Nakamichi Y."/>
            <person name="Nakamura M."/>
            <person name="Meguro A."/>
            <person name="Negishi M."/>
            <person name="Ohta I."/>
            <person name="Ohta T."/>
            <person name="Okamoto M."/>
            <person name="Ono N."/>
            <person name="Saji S."/>
            <person name="Sakaguchi M."/>
            <person name="Sakai K."/>
            <person name="Shibata M."/>
            <person name="Shimokawa T."/>
            <person name="Song J."/>
            <person name="Takazaki Y."/>
            <person name="Terasawa K."/>
            <person name="Tsugane M."/>
            <person name="Tsuji K."/>
            <person name="Ueda S."/>
            <person name="Waki K."/>
            <person name="Yamagata H."/>
            <person name="Yamamoto M."/>
            <person name="Yamamoto S."/>
            <person name="Yamane H."/>
            <person name="Yoshiki S."/>
            <person name="Yoshihara R."/>
            <person name="Yukawa K."/>
            <person name="Zhong H."/>
            <person name="Yano M."/>
            <person name="Yuan Q."/>
            <person name="Ouyang S."/>
            <person name="Liu J."/>
            <person name="Jones K.M."/>
            <person name="Gansberger K."/>
            <person name="Moffat K."/>
            <person name="Hill J."/>
            <person name="Bera J."/>
            <person name="Fadrosh D."/>
            <person name="Jin S."/>
            <person name="Johri S."/>
            <person name="Kim M."/>
            <person name="Overton L."/>
            <person name="Reardon M."/>
            <person name="Tsitrin T."/>
            <person name="Vuong H."/>
            <person name="Weaver B."/>
            <person name="Ciecko A."/>
            <person name="Tallon L."/>
            <person name="Jackson J."/>
            <person name="Pai G."/>
            <person name="Aken S.V."/>
            <person name="Utterback T."/>
            <person name="Reidmuller S."/>
            <person name="Feldblyum T."/>
            <person name="Hsiao J."/>
            <person name="Zismann V."/>
            <person name="Iobst S."/>
            <person name="de Vazeille A.R."/>
            <person name="Buell C.R."/>
            <person name="Ying K."/>
            <person name="Li Y."/>
            <person name="Lu T."/>
            <person name="Huang Y."/>
            <person name="Zhao Q."/>
            <person name="Feng Q."/>
            <person name="Zhang L."/>
            <person name="Zhu J."/>
            <person name="Weng Q."/>
            <person name="Mu J."/>
            <person name="Lu Y."/>
            <person name="Fan D."/>
            <person name="Liu Y."/>
            <person name="Guan J."/>
            <person name="Zhang Y."/>
            <person name="Yu S."/>
            <person name="Liu X."/>
            <person name="Zhang Y."/>
            <person name="Hong G."/>
            <person name="Han B."/>
            <person name="Choisne N."/>
            <person name="Demange N."/>
            <person name="Orjeda G."/>
            <person name="Samain S."/>
            <person name="Cattolico L."/>
            <person name="Pelletier E."/>
            <person name="Couloux A."/>
            <person name="Segurens B."/>
            <person name="Wincker P."/>
            <person name="D'Hont A."/>
            <person name="Scarpelli C."/>
            <person name="Weissenbach J."/>
            <person name="Salanoubat M."/>
            <person name="Quetier F."/>
            <person name="Yu Y."/>
            <person name="Kim H.R."/>
            <person name="Rambo T."/>
            <person name="Currie J."/>
            <person name="Collura K."/>
            <person name="Luo M."/>
            <person name="Yang T."/>
            <person name="Ammiraju J.S.S."/>
            <person name="Engler F."/>
            <person name="Soderlund C."/>
            <person name="Wing R.A."/>
            <person name="Palmer L.E."/>
            <person name="de la Bastide M."/>
            <person name="Spiegel L."/>
            <person name="Nascimento L."/>
            <person name="Zutavern T."/>
            <person name="O'Shaughnessy A."/>
            <person name="Dike S."/>
            <person name="Dedhia N."/>
            <person name="Preston R."/>
            <person name="Balija V."/>
            <person name="McCombie W.R."/>
            <person name="Chow T."/>
            <person name="Chen H."/>
            <person name="Chung M."/>
            <person name="Chen C."/>
            <person name="Shaw J."/>
            <person name="Wu H."/>
            <person name="Hsiao K."/>
            <person name="Chao Y."/>
            <person name="Chu M."/>
            <person name="Cheng C."/>
            <person name="Hour A."/>
            <person name="Lee P."/>
            <person name="Lin S."/>
            <person name="Lin Y."/>
            <person name="Liou J."/>
            <person name="Liu S."/>
            <person name="Hsing Y."/>
            <person name="Raghuvanshi S."/>
            <person name="Mohanty A."/>
            <person name="Bharti A.K."/>
            <person name="Gaur A."/>
            <person name="Gupta V."/>
            <person name="Kumar D."/>
            <person name="Ravi V."/>
            <person name="Vij S."/>
            <person name="Kapur A."/>
            <person name="Khurana P."/>
            <person name="Khurana P."/>
            <person name="Khurana J.P."/>
            <person name="Tyagi A.K."/>
            <person name="Gaikwad K."/>
            <person name="Singh A."/>
            <person name="Dalal V."/>
            <person name="Srivastava S."/>
            <person name="Dixit A."/>
            <person name="Pal A.K."/>
            <person name="Ghazi I.A."/>
            <person name="Yadav M."/>
            <person name="Pandit A."/>
            <person name="Bhargava A."/>
            <person name="Sureshbabu K."/>
            <person name="Batra K."/>
            <person name="Sharma T.R."/>
            <person name="Mohapatra T."/>
            <person name="Singh N.K."/>
            <person name="Messing J."/>
            <person name="Nelson A.B."/>
            <person name="Fuks G."/>
            <person name="Kavchok S."/>
            <person name="Keizer G."/>
            <person name="Linton E."/>
            <person name="Llaca V."/>
            <person name="Song R."/>
            <person name="Tanyolac B."/>
            <person name="Young S."/>
            <person name="Ho-Il K."/>
            <person name="Hahn J.H."/>
            <person name="Sangsakoo G."/>
            <person name="Vanavichit A."/>
            <person name="de Mattos Luiz.A.T."/>
            <person name="Zimmer P.D."/>
            <person name="Malone G."/>
            <person name="Dellagostin O."/>
            <person name="de Oliveira A.C."/>
            <person name="Bevan M."/>
            <person name="Bancroft I."/>
            <person name="Minx P."/>
            <person name="Cordum H."/>
            <person name="Wilson R."/>
            <person name="Cheng Z."/>
            <person name="Jin W."/>
            <person name="Jiang J."/>
            <person name="Leong S.A."/>
            <person name="Iwama H."/>
            <person name="Gojobori T."/>
            <person name="Itoh T."/>
            <person name="Niimura Y."/>
            <person name="Fujii Y."/>
            <person name="Habara T."/>
            <person name="Sakai H."/>
            <person name="Sato Y."/>
            <person name="Wilson G."/>
            <person name="Kumar K."/>
            <person name="McCouch S."/>
            <person name="Juretic N."/>
            <person name="Hoen D."/>
            <person name="Wright S."/>
            <person name="Bruskiewich R."/>
            <person name="Bureau T."/>
            <person name="Miyao A."/>
            <person name="Hirochika H."/>
            <person name="Nishikawa T."/>
            <person name="Kadowaki K."/>
            <person name="Sugiura M."/>
            <person name="Burr B."/>
            <person name="Sasaki T."/>
        </authorList>
    </citation>
    <scope>NUCLEOTIDE SEQUENCE [LARGE SCALE GENOMIC DNA]</scope>
    <source>
        <strain evidence="2">cv. Nipponbare</strain>
    </source>
</reference>
<evidence type="ECO:0000313" key="1">
    <source>
        <dbReference type="EMBL" id="BAS79729.1"/>
    </source>
</evidence>
<gene>
    <name evidence="1" type="ordered locus">Os02g0612600</name>
    <name evidence="1" type="ORF">OSNPB_020612600</name>
</gene>